<protein>
    <recommendedName>
        <fullName evidence="3">ParB/Sulfiredoxin domain-containing protein</fullName>
    </recommendedName>
</protein>
<dbReference type="Proteomes" id="UP000177855">
    <property type="component" value="Unassembled WGS sequence"/>
</dbReference>
<dbReference type="STRING" id="1802532.A2210_01205"/>
<evidence type="ECO:0000313" key="1">
    <source>
        <dbReference type="EMBL" id="OGM77054.1"/>
    </source>
</evidence>
<organism evidence="1 2">
    <name type="scientific">Candidatus Woesebacteria bacterium RIFOXYA1_FULL_40_18</name>
    <dbReference type="NCBI Taxonomy" id="1802532"/>
    <lineage>
        <taxon>Bacteria</taxon>
        <taxon>Candidatus Woeseibacteriota</taxon>
    </lineage>
</organism>
<gene>
    <name evidence="1" type="ORF">A2210_01205</name>
</gene>
<dbReference type="EMBL" id="MGHS01000009">
    <property type="protein sequence ID" value="OGM77054.1"/>
    <property type="molecule type" value="Genomic_DNA"/>
</dbReference>
<evidence type="ECO:0008006" key="3">
    <source>
        <dbReference type="Google" id="ProtNLM"/>
    </source>
</evidence>
<sequence>MDDTNKLEKKNIPIKDLSLWDENARFSDKYFNQPEKELIKYFLEDKFKIIKLAEKIVADFDLLQLEKLVVYKLDDKNIVLEGNRRLTAYKLLANPDLIENPEQKNRFLILSKKIKIEDTFEFECVVTNSLEQGYRYIERKHLDNNNEVGWGDNERAHYKNRRGKAGEKELLKVAITKIVQKLDLDDDLKNKVLGSGYVTTFWRLIEQSPAQTVFGISVNDQKQVKIDDKDFANKLKVVVWDVLQNRKYNDKLFSRLNVKDIEGYLKNISEQDYKRVQDEIKDTEKKKVTNLFGERSILPNKERGLRRTPILKLNSTLFGGALYLKSGQTNNLYSAIDRIYSQNQNDDVALPIIGMSLRLLLEVAGREYFLNCDDDEKKSFAKEDKVYEKFLKEAKATMDKKNENYSSLTLDWISSKETITGLLHKYAHGNILSNRNDILQSSMVVADILKIYFLRDKK</sequence>
<name>A0A1F8CLC8_9BACT</name>
<dbReference type="AlphaFoldDB" id="A0A1F8CLC8"/>
<comment type="caution">
    <text evidence="1">The sequence shown here is derived from an EMBL/GenBank/DDBJ whole genome shotgun (WGS) entry which is preliminary data.</text>
</comment>
<reference evidence="1 2" key="1">
    <citation type="journal article" date="2016" name="Nat. Commun.">
        <title>Thousands of microbial genomes shed light on interconnected biogeochemical processes in an aquifer system.</title>
        <authorList>
            <person name="Anantharaman K."/>
            <person name="Brown C.T."/>
            <person name="Hug L.A."/>
            <person name="Sharon I."/>
            <person name="Castelle C.J."/>
            <person name="Probst A.J."/>
            <person name="Thomas B.C."/>
            <person name="Singh A."/>
            <person name="Wilkins M.J."/>
            <person name="Karaoz U."/>
            <person name="Brodie E.L."/>
            <person name="Williams K.H."/>
            <person name="Hubbard S.S."/>
            <person name="Banfield J.F."/>
        </authorList>
    </citation>
    <scope>NUCLEOTIDE SEQUENCE [LARGE SCALE GENOMIC DNA]</scope>
</reference>
<evidence type="ECO:0000313" key="2">
    <source>
        <dbReference type="Proteomes" id="UP000177855"/>
    </source>
</evidence>
<proteinExistence type="predicted"/>
<accession>A0A1F8CLC8</accession>